<reference evidence="1" key="1">
    <citation type="journal article" date="2013" name="Nature">
        <title>The genomes of four tapeworm species reveal adaptations to parasitism.</title>
        <authorList>
            <person name="Tsai I.J."/>
            <person name="Zarowiecki M."/>
            <person name="Holroyd N."/>
            <person name="Garciarrubio A."/>
            <person name="Sanchez-Flores A."/>
            <person name="Brooks K.L."/>
            <person name="Tracey A."/>
            <person name="Bobes R.J."/>
            <person name="Fragoso G."/>
            <person name="Sciutto E."/>
            <person name="Aslett M."/>
            <person name="Beasley H."/>
            <person name="Bennett H.M."/>
            <person name="Cai J."/>
            <person name="Camicia F."/>
            <person name="Clark R."/>
            <person name="Cucher M."/>
            <person name="De Silva N."/>
            <person name="Day T.A."/>
            <person name="Deplazes P."/>
            <person name="Estrada K."/>
            <person name="Fernandez C."/>
            <person name="Holland P.W."/>
            <person name="Hou J."/>
            <person name="Hu S."/>
            <person name="Huckvale T."/>
            <person name="Hung S.S."/>
            <person name="Kamenetzky L."/>
            <person name="Keane J.A."/>
            <person name="Kiss F."/>
            <person name="Koziol U."/>
            <person name="Lambert O."/>
            <person name="Liu K."/>
            <person name="Luo X."/>
            <person name="Luo Y."/>
            <person name="Macchiaroli N."/>
            <person name="Nichol S."/>
            <person name="Paps J."/>
            <person name="Parkinson J."/>
            <person name="Pouchkina-Stantcheva N."/>
            <person name="Riddiford N."/>
            <person name="Rosenzvit M."/>
            <person name="Salinas G."/>
            <person name="Wasmuth J.D."/>
            <person name="Zamanian M."/>
            <person name="Zheng Y."/>
            <person name="Cai X."/>
            <person name="Soberon X."/>
            <person name="Olson P.D."/>
            <person name="Laclette J.P."/>
            <person name="Brehm K."/>
            <person name="Berriman M."/>
            <person name="Garciarrubio A."/>
            <person name="Bobes R.J."/>
            <person name="Fragoso G."/>
            <person name="Sanchez-Flores A."/>
            <person name="Estrada K."/>
            <person name="Cevallos M.A."/>
            <person name="Morett E."/>
            <person name="Gonzalez V."/>
            <person name="Portillo T."/>
            <person name="Ochoa-Leyva A."/>
            <person name="Jose M.V."/>
            <person name="Sciutto E."/>
            <person name="Landa A."/>
            <person name="Jimenez L."/>
            <person name="Valdes V."/>
            <person name="Carrero J.C."/>
            <person name="Larralde C."/>
            <person name="Morales-Montor J."/>
            <person name="Limon-Lason J."/>
            <person name="Soberon X."/>
            <person name="Laclette J.P."/>
        </authorList>
    </citation>
    <scope>NUCLEOTIDE SEQUENCE [LARGE SCALE GENOMIC DNA]</scope>
</reference>
<protein>
    <submittedName>
        <fullName evidence="1">Wiskott Aldrich syndrome protein family member</fullName>
    </submittedName>
</protein>
<accession>A0A0S4MKG0</accession>
<dbReference type="AlphaFoldDB" id="A0A0S4MKG0"/>
<sequence length="134" mass="15009">MRPSEEIDRVAAQASKLEQVKIRQHKATYGNEVVASTSVDAHVGEANGTLSMLSSEIFRHLTFIHCTHLKVLLRVSIAVSVRQLPPRADVKYSTTSRICDVSAIFEMVSRRRQCLENTSEDDDDKTSDSCGWED</sequence>
<keyword evidence="2" id="KW-1185">Reference proteome</keyword>
<name>A0A0S4MKG0_ECHMU</name>
<evidence type="ECO:0000313" key="2">
    <source>
        <dbReference type="Proteomes" id="UP000017246"/>
    </source>
</evidence>
<dbReference type="Proteomes" id="UP000017246">
    <property type="component" value="Unassembled WGS sequence"/>
</dbReference>
<proteinExistence type="predicted"/>
<reference evidence="1" key="2">
    <citation type="submission" date="2015-11" db="EMBL/GenBank/DDBJ databases">
        <authorList>
            <person name="Zhang Y."/>
            <person name="Guo Z."/>
        </authorList>
    </citation>
    <scope>NUCLEOTIDE SEQUENCE</scope>
</reference>
<dbReference type="STRING" id="6211.A0A0S4MKG0"/>
<evidence type="ECO:0000313" key="1">
    <source>
        <dbReference type="EMBL" id="CUT98745.1"/>
    </source>
</evidence>
<organism evidence="1 2">
    <name type="scientific">Echinococcus multilocularis</name>
    <name type="common">Fox tapeworm</name>
    <dbReference type="NCBI Taxonomy" id="6211"/>
    <lineage>
        <taxon>Eukaryota</taxon>
        <taxon>Metazoa</taxon>
        <taxon>Spiralia</taxon>
        <taxon>Lophotrochozoa</taxon>
        <taxon>Platyhelminthes</taxon>
        <taxon>Cestoda</taxon>
        <taxon>Eucestoda</taxon>
        <taxon>Cyclophyllidea</taxon>
        <taxon>Taeniidae</taxon>
        <taxon>Echinococcus</taxon>
    </lineage>
</organism>
<dbReference type="EMBL" id="LN902845">
    <property type="protein sequence ID" value="CUT98745.1"/>
    <property type="molecule type" value="Genomic_DNA"/>
</dbReference>